<evidence type="ECO:0000256" key="5">
    <source>
        <dbReference type="SAM" id="Phobius"/>
    </source>
</evidence>
<keyword evidence="4 5" id="KW-0472">Membrane</keyword>
<comment type="caution">
    <text evidence="6">The sequence shown here is derived from an EMBL/GenBank/DDBJ whole genome shotgun (WGS) entry which is preliminary data.</text>
</comment>
<feature type="transmembrane region" description="Helical" evidence="5">
    <location>
        <begin position="41"/>
        <end position="58"/>
    </location>
</feature>
<dbReference type="CDD" id="cd16914">
    <property type="entry name" value="EcfT"/>
    <property type="match status" value="1"/>
</dbReference>
<reference evidence="6 7" key="1">
    <citation type="submission" date="2018-11" db="EMBL/GenBank/DDBJ databases">
        <title>Genomes From Bacteria Associated with the Canine Oral Cavity: a Test Case for Automated Genome-Based Taxonomic Assignment.</title>
        <authorList>
            <person name="Coil D.A."/>
            <person name="Jospin G."/>
            <person name="Darling A.E."/>
            <person name="Wallis C."/>
            <person name="Davis I.J."/>
            <person name="Harris S."/>
            <person name="Eisen J.A."/>
            <person name="Holcombe L.J."/>
            <person name="O'Flynn C."/>
        </authorList>
    </citation>
    <scope>NUCLEOTIDE SEQUENCE [LARGE SCALE GENOMIC DNA]</scope>
    <source>
        <strain evidence="6 7">OH2822_COT-296</strain>
    </source>
</reference>
<proteinExistence type="predicted"/>
<dbReference type="AlphaFoldDB" id="A0A3P1X480"/>
<dbReference type="OrthoDB" id="509049at2"/>
<evidence type="ECO:0000256" key="2">
    <source>
        <dbReference type="ARBA" id="ARBA00022692"/>
    </source>
</evidence>
<evidence type="ECO:0000256" key="1">
    <source>
        <dbReference type="ARBA" id="ARBA00004141"/>
    </source>
</evidence>
<dbReference type="PANTHER" id="PTHR33514:SF13">
    <property type="entry name" value="PROTEIN ABCI12, CHLOROPLASTIC"/>
    <property type="match status" value="1"/>
</dbReference>
<keyword evidence="2 5" id="KW-0812">Transmembrane</keyword>
<comment type="subcellular location">
    <subcellularLocation>
        <location evidence="1">Membrane</location>
        <topology evidence="1">Multi-pass membrane protein</topology>
    </subcellularLocation>
</comment>
<accession>A0A3P1X480</accession>
<evidence type="ECO:0000256" key="4">
    <source>
        <dbReference type="ARBA" id="ARBA00023136"/>
    </source>
</evidence>
<dbReference type="RefSeq" id="WP_125226615.1">
    <property type="nucleotide sequence ID" value="NZ_RQYT01000001.1"/>
</dbReference>
<dbReference type="PANTHER" id="PTHR33514">
    <property type="entry name" value="PROTEIN ABCI12, CHLOROPLASTIC"/>
    <property type="match status" value="1"/>
</dbReference>
<gene>
    <name evidence="6" type="ORF">EII35_01125</name>
</gene>
<feature type="transmembrane region" description="Helical" evidence="5">
    <location>
        <begin position="93"/>
        <end position="111"/>
    </location>
</feature>
<evidence type="ECO:0000256" key="3">
    <source>
        <dbReference type="ARBA" id="ARBA00022989"/>
    </source>
</evidence>
<keyword evidence="3 5" id="KW-1133">Transmembrane helix</keyword>
<feature type="transmembrane region" description="Helical" evidence="5">
    <location>
        <begin position="70"/>
        <end position="87"/>
    </location>
</feature>
<dbReference type="InterPro" id="IPR003339">
    <property type="entry name" value="ABC/ECF_trnsptr_transmembrane"/>
</dbReference>
<evidence type="ECO:0000313" key="6">
    <source>
        <dbReference type="EMBL" id="RRD51513.1"/>
    </source>
</evidence>
<sequence length="205" mass="21830">MNVDSSLLGLHRPGTGWLFRIGVGWKYLLMLALVLPPLVVRQWWCTVAVILLTLVLFASSGIGPRRSLRLGWMMWVILAAVAALHLIPGDVASAVVTAGNLLLAIIGARLVTLTTPTSEILDAVVSALAPLRHIGVNPERVALTVALMIRSIPHIIGLVDEARDAARARGVSRNIVAVLFPVILGTVAHAERTGEAMGARGLGER</sequence>
<dbReference type="GO" id="GO:0005886">
    <property type="term" value="C:plasma membrane"/>
    <property type="evidence" value="ECO:0007669"/>
    <property type="project" value="TreeGrafter"/>
</dbReference>
<name>A0A3P1X480_9ACTN</name>
<dbReference type="Pfam" id="PF02361">
    <property type="entry name" value="CbiQ"/>
    <property type="match status" value="1"/>
</dbReference>
<organism evidence="6 7">
    <name type="scientific">Arachnia propionica</name>
    <dbReference type="NCBI Taxonomy" id="1750"/>
    <lineage>
        <taxon>Bacteria</taxon>
        <taxon>Bacillati</taxon>
        <taxon>Actinomycetota</taxon>
        <taxon>Actinomycetes</taxon>
        <taxon>Propionibacteriales</taxon>
        <taxon>Propionibacteriaceae</taxon>
        <taxon>Arachnia</taxon>
    </lineage>
</organism>
<dbReference type="Proteomes" id="UP000280935">
    <property type="component" value="Unassembled WGS sequence"/>
</dbReference>
<protein>
    <submittedName>
        <fullName evidence="6">Energy-coupling factor transporter transmembrane protein EcfT</fullName>
    </submittedName>
</protein>
<evidence type="ECO:0000313" key="7">
    <source>
        <dbReference type="Proteomes" id="UP000280935"/>
    </source>
</evidence>
<dbReference type="EMBL" id="RQYT01000001">
    <property type="protein sequence ID" value="RRD51513.1"/>
    <property type="molecule type" value="Genomic_DNA"/>
</dbReference>